<keyword evidence="2" id="KW-1185">Reference proteome</keyword>
<organism evidence="1 2">
    <name type="scientific">Enterococcus phage phiSHEF4</name>
    <dbReference type="NCBI Taxonomy" id="2030923"/>
    <lineage>
        <taxon>Viruses</taxon>
        <taxon>Duplodnaviria</taxon>
        <taxon>Heunggongvirae</taxon>
        <taxon>Uroviricota</taxon>
        <taxon>Caudoviricetes</taxon>
        <taxon>Efquatrovirus</taxon>
        <taxon>Efquatrovirus SHEF4</taxon>
    </lineage>
</organism>
<evidence type="ECO:0000313" key="1">
    <source>
        <dbReference type="EMBL" id="ASZ75648.1"/>
    </source>
</evidence>
<sequence length="50" mass="5906">MVKDLHTQQTRAFKSQTEADKFYGKKSGYFKDVRTKLGGRNRHYEIIEVV</sequence>
<reference evidence="1 2" key="1">
    <citation type="submission" date="2017-08" db="EMBL/GenBank/DDBJ databases">
        <title>Sequence of Bacteriophage phiSHEF4, isolated from wastewater withtarget organism Enterococcus faecalis EF3.</title>
        <authorList>
            <person name="Stafford G.P."/>
            <person name="Al-Zubidi M.I."/>
        </authorList>
    </citation>
    <scope>NUCLEOTIDE SEQUENCE [LARGE SCALE GENOMIC DNA]</scope>
</reference>
<gene>
    <name evidence="1" type="ORF">phiSHEF4_55</name>
</gene>
<dbReference type="EMBL" id="MF678789">
    <property type="protein sequence ID" value="ASZ75648.1"/>
    <property type="molecule type" value="Genomic_DNA"/>
</dbReference>
<name>A0A249XUL4_9CAUD</name>
<proteinExistence type="predicted"/>
<accession>A0A249XUL4</accession>
<dbReference type="OrthoDB" id="25844at10239"/>
<evidence type="ECO:0000313" key="2">
    <source>
        <dbReference type="Proteomes" id="UP000223069"/>
    </source>
</evidence>
<protein>
    <submittedName>
        <fullName evidence="1">Uncharacterized protein</fullName>
    </submittedName>
</protein>
<dbReference type="Proteomes" id="UP000223069">
    <property type="component" value="Segment"/>
</dbReference>